<sequence>MRIKQGLKTSVMDLLIFNKIKRLFGGQIKMLISGVLIDPDTQRFIQICMGITVQQGYGSTEALIVSMMDKNDLS</sequence>
<evidence type="ECO:0000313" key="1">
    <source>
        <dbReference type="Proteomes" id="UP000095286"/>
    </source>
</evidence>
<dbReference type="WBParaSite" id="RSKR_0000636700.1">
    <property type="protein sequence ID" value="RSKR_0000636700.1"/>
    <property type="gene ID" value="RSKR_0000636700"/>
</dbReference>
<protein>
    <submittedName>
        <fullName evidence="2">AMP-binding domain-containing protein</fullName>
    </submittedName>
</protein>
<dbReference type="Proteomes" id="UP000095286">
    <property type="component" value="Unplaced"/>
</dbReference>
<proteinExistence type="predicted"/>
<evidence type="ECO:0000313" key="2">
    <source>
        <dbReference type="WBParaSite" id="RSKR_0000636700.1"/>
    </source>
</evidence>
<accession>A0AC35U0Q3</accession>
<organism evidence="1 2">
    <name type="scientific">Rhabditophanes sp. KR3021</name>
    <dbReference type="NCBI Taxonomy" id="114890"/>
    <lineage>
        <taxon>Eukaryota</taxon>
        <taxon>Metazoa</taxon>
        <taxon>Ecdysozoa</taxon>
        <taxon>Nematoda</taxon>
        <taxon>Chromadorea</taxon>
        <taxon>Rhabditida</taxon>
        <taxon>Tylenchina</taxon>
        <taxon>Panagrolaimomorpha</taxon>
        <taxon>Strongyloidoidea</taxon>
        <taxon>Alloionematidae</taxon>
        <taxon>Rhabditophanes</taxon>
    </lineage>
</organism>
<name>A0AC35U0Q3_9BILA</name>
<reference evidence="2" key="1">
    <citation type="submission" date="2016-11" db="UniProtKB">
        <authorList>
            <consortium name="WormBaseParasite"/>
        </authorList>
    </citation>
    <scope>IDENTIFICATION</scope>
    <source>
        <strain evidence="2">KR3021</strain>
    </source>
</reference>